<feature type="binding site" evidence="4">
    <location>
        <begin position="63"/>
        <end position="67"/>
    </location>
    <ligand>
        <name>3'-phosphoadenylyl sulfate</name>
        <dbReference type="ChEBI" id="CHEBI:58339"/>
    </ligand>
</feature>
<dbReference type="InterPro" id="IPR000863">
    <property type="entry name" value="Sulfotransferase_dom"/>
</dbReference>
<dbReference type="RefSeq" id="XP_031559412.1">
    <property type="nucleotide sequence ID" value="XM_031703552.1"/>
</dbReference>
<dbReference type="AlphaFoldDB" id="A0A6P8HVL6"/>
<dbReference type="InterPro" id="IPR027417">
    <property type="entry name" value="P-loop_NTPase"/>
</dbReference>
<evidence type="ECO:0000259" key="6">
    <source>
        <dbReference type="Pfam" id="PF00685"/>
    </source>
</evidence>
<name>A0A6P8HVL6_ACTTE</name>
<reference evidence="8 9" key="1">
    <citation type="submission" date="2025-04" db="UniProtKB">
        <authorList>
            <consortium name="RefSeq"/>
        </authorList>
    </citation>
    <scope>IDENTIFICATION</scope>
    <source>
        <tissue evidence="8 9">Tentacle</tissue>
    </source>
</reference>
<dbReference type="Pfam" id="PF00685">
    <property type="entry name" value="Sulfotransfer_1"/>
    <property type="match status" value="1"/>
</dbReference>
<dbReference type="Proteomes" id="UP000515163">
    <property type="component" value="Unplaced"/>
</dbReference>
<keyword evidence="5" id="KW-1015">Disulfide bond</keyword>
<organism evidence="7 8">
    <name type="scientific">Actinia tenebrosa</name>
    <name type="common">Australian red waratah sea anemone</name>
    <dbReference type="NCBI Taxonomy" id="6105"/>
    <lineage>
        <taxon>Eukaryota</taxon>
        <taxon>Metazoa</taxon>
        <taxon>Cnidaria</taxon>
        <taxon>Anthozoa</taxon>
        <taxon>Hexacorallia</taxon>
        <taxon>Actiniaria</taxon>
        <taxon>Actiniidae</taxon>
        <taxon>Actinia</taxon>
    </lineage>
</organism>
<dbReference type="OrthoDB" id="411451at2759"/>
<feature type="binding site" evidence="4">
    <location>
        <position position="149"/>
    </location>
    <ligand>
        <name>3'-phosphoadenylyl sulfate</name>
        <dbReference type="ChEBI" id="CHEBI:58339"/>
    </ligand>
</feature>
<feature type="binding site" evidence="4">
    <location>
        <position position="157"/>
    </location>
    <ligand>
        <name>3'-phosphoadenylyl sulfate</name>
        <dbReference type="ChEBI" id="CHEBI:58339"/>
    </ligand>
</feature>
<keyword evidence="1" id="KW-0808">Transferase</keyword>
<dbReference type="KEGG" id="aten:116295658"/>
<feature type="disulfide bond" evidence="5">
    <location>
        <begin position="257"/>
        <end position="272"/>
    </location>
</feature>
<dbReference type="PANTHER" id="PTHR10605:SF72">
    <property type="entry name" value="HEPARAN SULFATE 3-O SULFOTRANSFERASE-B, ISOFORM A"/>
    <property type="match status" value="1"/>
</dbReference>
<feature type="active site" description="For sulfotransferase activity" evidence="3">
    <location>
        <position position="63"/>
    </location>
</feature>
<evidence type="ECO:0000256" key="3">
    <source>
        <dbReference type="PIRSR" id="PIRSR637359-1"/>
    </source>
</evidence>
<feature type="binding site" evidence="4">
    <location>
        <begin position="277"/>
        <end position="281"/>
    </location>
    <ligand>
        <name>3'-phosphoadenylyl sulfate</name>
        <dbReference type="ChEBI" id="CHEBI:58339"/>
    </ligand>
</feature>
<dbReference type="RefSeq" id="XP_031559411.1">
    <property type="nucleotide sequence ID" value="XM_031703551.1"/>
</dbReference>
<evidence type="ECO:0000313" key="7">
    <source>
        <dbReference type="Proteomes" id="UP000515163"/>
    </source>
</evidence>
<dbReference type="GeneID" id="116295658"/>
<evidence type="ECO:0000256" key="1">
    <source>
        <dbReference type="ARBA" id="ARBA00022679"/>
    </source>
</evidence>
<protein>
    <submittedName>
        <fullName evidence="8 9">Heparan sulfate glucosamine 3-O-sulfotransferase 5-like</fullName>
    </submittedName>
</protein>
<evidence type="ECO:0000256" key="5">
    <source>
        <dbReference type="PIRSR" id="PIRSR637359-3"/>
    </source>
</evidence>
<evidence type="ECO:0000256" key="4">
    <source>
        <dbReference type="PIRSR" id="PIRSR637359-2"/>
    </source>
</evidence>
<dbReference type="PANTHER" id="PTHR10605">
    <property type="entry name" value="HEPARAN SULFATE SULFOTRANSFERASE"/>
    <property type="match status" value="1"/>
</dbReference>
<sequence>MTFPLVQEKRKCLTALILSALFLLFLIYGLDIQHFGHLKPKSKQRHHYRKQYLPNALLIGVRKGGTRALLRSLCLNPNIHTVSKEVHFFDRDENYKNGMEWYRKKMPFVSTEASGQIIIEKTPAYFVTPSVPERIYNMSKTVKLIVVVRNPTRRAISDYTQLKSKNPSLPPFEEYVTTDKAQKILKVNDSCVHIGVYCKHLQNWLKYFPLKQFHFVSGEQLSSDPIPELRNIEKFLNLDPKIKKDDIVFNETKGFPCFKKRMPQNGSFKYSCLGPSKGRVHPQVRPDILQLLMTYYSPYNKQFYKMVNRDFGWM</sequence>
<dbReference type="FunFam" id="3.40.50.300:FF:002997">
    <property type="entry name" value="Sulfotransferase"/>
    <property type="match status" value="1"/>
</dbReference>
<keyword evidence="2" id="KW-0325">Glycoprotein</keyword>
<dbReference type="GO" id="GO:0008467">
    <property type="term" value="F:[heparan sulfate]-glucosamine 3-sulfotransferase activity"/>
    <property type="evidence" value="ECO:0007669"/>
    <property type="project" value="TreeGrafter"/>
</dbReference>
<dbReference type="InterPro" id="IPR037359">
    <property type="entry name" value="NST/OST"/>
</dbReference>
<proteinExistence type="predicted"/>
<accession>A0A6P8HVL6</accession>
<feature type="domain" description="Sulfotransferase" evidence="6">
    <location>
        <begin position="55"/>
        <end position="296"/>
    </location>
</feature>
<dbReference type="Gene3D" id="3.40.50.300">
    <property type="entry name" value="P-loop containing nucleotide triphosphate hydrolases"/>
    <property type="match status" value="1"/>
</dbReference>
<dbReference type="SUPFAM" id="SSF52540">
    <property type="entry name" value="P-loop containing nucleoside triphosphate hydrolases"/>
    <property type="match status" value="1"/>
</dbReference>
<gene>
    <name evidence="8 9" type="primary">LOC116295658</name>
</gene>
<evidence type="ECO:0000313" key="8">
    <source>
        <dbReference type="RefSeq" id="XP_031559411.1"/>
    </source>
</evidence>
<keyword evidence="7" id="KW-1185">Reference proteome</keyword>
<evidence type="ECO:0000313" key="9">
    <source>
        <dbReference type="RefSeq" id="XP_031559412.1"/>
    </source>
</evidence>
<evidence type="ECO:0000256" key="2">
    <source>
        <dbReference type="ARBA" id="ARBA00023180"/>
    </source>
</evidence>